<dbReference type="GO" id="GO:0016705">
    <property type="term" value="F:oxidoreductase activity, acting on paired donors, with incorporation or reduction of molecular oxygen"/>
    <property type="evidence" value="ECO:0007669"/>
    <property type="project" value="UniProtKB-ARBA"/>
</dbReference>
<dbReference type="EMBL" id="WNZX01000014">
    <property type="protein sequence ID" value="MUG72271.1"/>
    <property type="molecule type" value="Genomic_DNA"/>
</dbReference>
<dbReference type="InterPro" id="IPR017941">
    <property type="entry name" value="Rieske_2Fe-2S"/>
</dbReference>
<dbReference type="PROSITE" id="PS51296">
    <property type="entry name" value="RIESKE"/>
    <property type="match status" value="1"/>
</dbReference>
<dbReference type="PANTHER" id="PTHR43756:SF1">
    <property type="entry name" value="3-PHENYLPROPIONATE_CINNAMIC ACID DIOXYGENASE SUBUNIT ALPHA"/>
    <property type="match status" value="1"/>
</dbReference>
<dbReference type="Pfam" id="PF00848">
    <property type="entry name" value="Ring_hydroxyl_A"/>
    <property type="match status" value="1"/>
</dbReference>
<keyword evidence="8" id="KW-0411">Iron-sulfur</keyword>
<evidence type="ECO:0000313" key="11">
    <source>
        <dbReference type="EMBL" id="MUG72271.1"/>
    </source>
</evidence>
<evidence type="ECO:0000256" key="2">
    <source>
        <dbReference type="ARBA" id="ARBA00022714"/>
    </source>
</evidence>
<evidence type="ECO:0000256" key="9">
    <source>
        <dbReference type="ARBA" id="ARBA00023027"/>
    </source>
</evidence>
<comment type="similarity">
    <text evidence="1">Belongs to the bacterial ring-hydroxylating dioxygenase alpha subunit family.</text>
</comment>
<dbReference type="InterPro" id="IPR043266">
    <property type="entry name" value="RHO_NdoB-like_C"/>
</dbReference>
<dbReference type="InterPro" id="IPR015881">
    <property type="entry name" value="ARHD_Rieske_2Fe_2S"/>
</dbReference>
<keyword evidence="12" id="KW-1185">Reference proteome</keyword>
<proteinExistence type="inferred from homology"/>
<keyword evidence="3" id="KW-0479">Metal-binding</keyword>
<dbReference type="PRINTS" id="PR00090">
    <property type="entry name" value="RNGDIOXGNASE"/>
</dbReference>
<comment type="caution">
    <text evidence="11">The sequence shown here is derived from an EMBL/GenBank/DDBJ whole genome shotgun (WGS) entry which is preliminary data.</text>
</comment>
<name>A0A7X2ZDN8_9BACL</name>
<organism evidence="11 12">
    <name type="scientific">Paenibacillus validus</name>
    <dbReference type="NCBI Taxonomy" id="44253"/>
    <lineage>
        <taxon>Bacteria</taxon>
        <taxon>Bacillati</taxon>
        <taxon>Bacillota</taxon>
        <taxon>Bacilli</taxon>
        <taxon>Bacillales</taxon>
        <taxon>Paenibacillaceae</taxon>
        <taxon>Paenibacillus</taxon>
    </lineage>
</organism>
<evidence type="ECO:0000256" key="7">
    <source>
        <dbReference type="ARBA" id="ARBA00023004"/>
    </source>
</evidence>
<dbReference type="SUPFAM" id="SSF50022">
    <property type="entry name" value="ISP domain"/>
    <property type="match status" value="1"/>
</dbReference>
<dbReference type="InterPro" id="IPR001663">
    <property type="entry name" value="Rng_hydr_dOase-A"/>
</dbReference>
<evidence type="ECO:0000256" key="6">
    <source>
        <dbReference type="ARBA" id="ARBA00023002"/>
    </source>
</evidence>
<feature type="domain" description="Rieske" evidence="10">
    <location>
        <begin position="47"/>
        <end position="142"/>
    </location>
</feature>
<dbReference type="GO" id="GO:0004497">
    <property type="term" value="F:monooxygenase activity"/>
    <property type="evidence" value="ECO:0007669"/>
    <property type="project" value="UniProtKB-ARBA"/>
</dbReference>
<dbReference type="Gene3D" id="2.102.10.10">
    <property type="entry name" value="Rieske [2Fe-2S] iron-sulphur domain"/>
    <property type="match status" value="1"/>
</dbReference>
<dbReference type="Gene3D" id="3.90.380.10">
    <property type="entry name" value="Naphthalene 1,2-dioxygenase Alpha Subunit, Chain A, domain 1"/>
    <property type="match status" value="1"/>
</dbReference>
<dbReference type="CDD" id="cd08881">
    <property type="entry name" value="RHO_alpha_C_NDO-like"/>
    <property type="match status" value="1"/>
</dbReference>
<dbReference type="Proteomes" id="UP000450917">
    <property type="component" value="Unassembled WGS sequence"/>
</dbReference>
<keyword evidence="2" id="KW-0001">2Fe-2S</keyword>
<evidence type="ECO:0000256" key="3">
    <source>
        <dbReference type="ARBA" id="ARBA00022723"/>
    </source>
</evidence>
<keyword evidence="9" id="KW-0520">NAD</keyword>
<dbReference type="PROSITE" id="PS00570">
    <property type="entry name" value="RING_HYDROXYL_ALPHA"/>
    <property type="match status" value="1"/>
</dbReference>
<protein>
    <submittedName>
        <fullName evidence="11">Rieske 2Fe-2S domain-containing protein</fullName>
    </submittedName>
</protein>
<keyword evidence="6" id="KW-0560">Oxidoreductase</keyword>
<dbReference type="RefSeq" id="WP_330164555.1">
    <property type="nucleotide sequence ID" value="NZ_JBDLZV010000001.1"/>
</dbReference>
<dbReference type="AlphaFoldDB" id="A0A7X2ZDN8"/>
<dbReference type="GO" id="GO:0005506">
    <property type="term" value="F:iron ion binding"/>
    <property type="evidence" value="ECO:0007669"/>
    <property type="project" value="InterPro"/>
</dbReference>
<gene>
    <name evidence="11" type="ORF">GNP93_16495</name>
</gene>
<evidence type="ECO:0000256" key="5">
    <source>
        <dbReference type="ARBA" id="ARBA00022964"/>
    </source>
</evidence>
<keyword evidence="7" id="KW-0408">Iron</keyword>
<dbReference type="GO" id="GO:0051537">
    <property type="term" value="F:2 iron, 2 sulfur cluster binding"/>
    <property type="evidence" value="ECO:0007669"/>
    <property type="project" value="UniProtKB-KW"/>
</dbReference>
<sequence length="443" mass="50278">MKNSTVENKTLNLIQEKLSAGRLPQWVKYDPEIFELEIEKIFSKTWCFLAHESELKEHGSYVTRYIGNDPILVTRTKTGEIKAFLNSCTHRGAKLCTADYGNSKNLTCPYHGWTFNPDGELIGVTAGNRIYGEEMVKDEWALRPVPKLDRYAGLIFGNLDSNASSLDEYLGELKWYLDILVSRTDGGMEVLGAPQRWVVNTNWKVTAENFCADSYHALTSHRSTVEMGISPDFVSQAGFGYQLSLNNGHGLNLVLTPPGVEGPKYQGLPEELWPMFERNLNPDQLQFLENLQVHVGNCFPNLSWVSIPQSTGGDSITTFLNMRVWRPIGPDSIEICSWVMIDKEANEEYKKEASRAYIISFGPGGTLEEDDTEIWTRITESSKAVMARNKDLSYDNVLNYLMGIDRVMPIENFPGPGKAYPTWLLDTAIRNFWEQWLKMLQEN</sequence>
<keyword evidence="4" id="KW-0058">Aromatic hydrocarbons catabolism</keyword>
<dbReference type="PANTHER" id="PTHR43756">
    <property type="entry name" value="CHOLINE MONOOXYGENASE, CHLOROPLASTIC"/>
    <property type="match status" value="1"/>
</dbReference>
<evidence type="ECO:0000256" key="4">
    <source>
        <dbReference type="ARBA" id="ARBA00022797"/>
    </source>
</evidence>
<dbReference type="SUPFAM" id="SSF55961">
    <property type="entry name" value="Bet v1-like"/>
    <property type="match status" value="1"/>
</dbReference>
<evidence type="ECO:0000259" key="10">
    <source>
        <dbReference type="PROSITE" id="PS51296"/>
    </source>
</evidence>
<reference evidence="11 12" key="1">
    <citation type="submission" date="2019-11" db="EMBL/GenBank/DDBJ databases">
        <title>Draft genome sequences of five Paenibacillus species of dairy origin.</title>
        <authorList>
            <person name="Olajide A.M."/>
            <person name="Chen S."/>
            <person name="Lapointe G."/>
        </authorList>
    </citation>
    <scope>NUCLEOTIDE SEQUENCE [LARGE SCALE GENOMIC DNA]</scope>
    <source>
        <strain evidence="11 12">2CS3</strain>
    </source>
</reference>
<accession>A0A7X2ZDN8</accession>
<evidence type="ECO:0000256" key="1">
    <source>
        <dbReference type="ARBA" id="ARBA00008751"/>
    </source>
</evidence>
<dbReference type="GO" id="GO:0051213">
    <property type="term" value="F:dioxygenase activity"/>
    <property type="evidence" value="ECO:0007669"/>
    <property type="project" value="UniProtKB-KW"/>
</dbReference>
<dbReference type="Pfam" id="PF00355">
    <property type="entry name" value="Rieske"/>
    <property type="match status" value="1"/>
</dbReference>
<evidence type="ECO:0000256" key="8">
    <source>
        <dbReference type="ARBA" id="ARBA00023014"/>
    </source>
</evidence>
<evidence type="ECO:0000313" key="12">
    <source>
        <dbReference type="Proteomes" id="UP000450917"/>
    </source>
</evidence>
<dbReference type="InterPro" id="IPR015879">
    <property type="entry name" value="Ring_hydroxy_dOase_asu_C_dom"/>
</dbReference>
<keyword evidence="5" id="KW-0223">Dioxygenase</keyword>
<dbReference type="InterPro" id="IPR036922">
    <property type="entry name" value="Rieske_2Fe-2S_sf"/>
</dbReference>